<comment type="caution">
    <text evidence="10">The sequence shown here is derived from an EMBL/GenBank/DDBJ whole genome shotgun (WGS) entry which is preliminary data.</text>
</comment>
<evidence type="ECO:0000256" key="2">
    <source>
        <dbReference type="ARBA" id="ARBA00022695"/>
    </source>
</evidence>
<accession>A0A9N9JVB3</accession>
<proteinExistence type="predicted"/>
<keyword evidence="7" id="KW-0479">Metal-binding</keyword>
<keyword evidence="11" id="KW-1185">Reference proteome</keyword>
<keyword evidence="4" id="KW-0255">Endonuclease</keyword>
<dbReference type="InterPro" id="IPR041373">
    <property type="entry name" value="RT_RNaseH"/>
</dbReference>
<dbReference type="InterPro" id="IPR001878">
    <property type="entry name" value="Znf_CCHC"/>
</dbReference>
<evidence type="ECO:0000256" key="3">
    <source>
        <dbReference type="ARBA" id="ARBA00022722"/>
    </source>
</evidence>
<dbReference type="EMBL" id="CAJVQA010027997">
    <property type="protein sequence ID" value="CAG8793425.1"/>
    <property type="molecule type" value="Genomic_DNA"/>
</dbReference>
<dbReference type="AlphaFoldDB" id="A0A9N9JVB3"/>
<keyword evidence="7" id="KW-0863">Zinc-finger</keyword>
<evidence type="ECO:0000256" key="1">
    <source>
        <dbReference type="ARBA" id="ARBA00022679"/>
    </source>
</evidence>
<feature type="coiled-coil region" evidence="8">
    <location>
        <begin position="3"/>
        <end position="30"/>
    </location>
</feature>
<evidence type="ECO:0000256" key="6">
    <source>
        <dbReference type="ARBA" id="ARBA00022918"/>
    </source>
</evidence>
<reference evidence="10" key="1">
    <citation type="submission" date="2021-06" db="EMBL/GenBank/DDBJ databases">
        <authorList>
            <person name="Kallberg Y."/>
            <person name="Tangrot J."/>
            <person name="Rosling A."/>
        </authorList>
    </citation>
    <scope>NUCLEOTIDE SEQUENCE</scope>
    <source>
        <strain evidence="10">FL966</strain>
    </source>
</reference>
<keyword evidence="8" id="KW-0175">Coiled coil</keyword>
<dbReference type="GO" id="GO:0003676">
    <property type="term" value="F:nucleic acid binding"/>
    <property type="evidence" value="ECO:0007669"/>
    <property type="project" value="InterPro"/>
</dbReference>
<evidence type="ECO:0000313" key="10">
    <source>
        <dbReference type="EMBL" id="CAG8793425.1"/>
    </source>
</evidence>
<dbReference type="SMART" id="SM00343">
    <property type="entry name" value="ZnF_C2HC"/>
    <property type="match status" value="1"/>
</dbReference>
<dbReference type="SUPFAM" id="SSF57756">
    <property type="entry name" value="Retrovirus zinc finger-like domains"/>
    <property type="match status" value="1"/>
</dbReference>
<evidence type="ECO:0000256" key="5">
    <source>
        <dbReference type="ARBA" id="ARBA00022801"/>
    </source>
</evidence>
<evidence type="ECO:0000256" key="4">
    <source>
        <dbReference type="ARBA" id="ARBA00022759"/>
    </source>
</evidence>
<evidence type="ECO:0000256" key="7">
    <source>
        <dbReference type="PROSITE-ProRule" id="PRU00047"/>
    </source>
</evidence>
<gene>
    <name evidence="10" type="ORF">CPELLU_LOCUS17167</name>
</gene>
<evidence type="ECO:0000259" key="9">
    <source>
        <dbReference type="PROSITE" id="PS50158"/>
    </source>
</evidence>
<feature type="non-terminal residue" evidence="10">
    <location>
        <position position="604"/>
    </location>
</feature>
<protein>
    <submittedName>
        <fullName evidence="10">21070_t:CDS:1</fullName>
    </submittedName>
</protein>
<dbReference type="Pfam" id="PF00098">
    <property type="entry name" value="zf-CCHC"/>
    <property type="match status" value="1"/>
</dbReference>
<evidence type="ECO:0000313" key="11">
    <source>
        <dbReference type="Proteomes" id="UP000789759"/>
    </source>
</evidence>
<dbReference type="GO" id="GO:0003964">
    <property type="term" value="F:RNA-directed DNA polymerase activity"/>
    <property type="evidence" value="ECO:0007669"/>
    <property type="project" value="UniProtKB-KW"/>
</dbReference>
<feature type="domain" description="CCHC-type" evidence="9">
    <location>
        <begin position="179"/>
        <end position="194"/>
    </location>
</feature>
<keyword evidence="1" id="KW-0808">Transferase</keyword>
<dbReference type="InterPro" id="IPR036875">
    <property type="entry name" value="Znf_CCHC_sf"/>
</dbReference>
<keyword evidence="3" id="KW-0540">Nuclease</keyword>
<dbReference type="OrthoDB" id="2448567at2759"/>
<dbReference type="Proteomes" id="UP000789759">
    <property type="component" value="Unassembled WGS sequence"/>
</dbReference>
<name>A0A9N9JVB3_9GLOM</name>
<dbReference type="Pfam" id="PF17917">
    <property type="entry name" value="RT_RNaseH"/>
    <property type="match status" value="1"/>
</dbReference>
<organism evidence="10 11">
    <name type="scientific">Cetraspora pellucida</name>
    <dbReference type="NCBI Taxonomy" id="1433469"/>
    <lineage>
        <taxon>Eukaryota</taxon>
        <taxon>Fungi</taxon>
        <taxon>Fungi incertae sedis</taxon>
        <taxon>Mucoromycota</taxon>
        <taxon>Glomeromycotina</taxon>
        <taxon>Glomeromycetes</taxon>
        <taxon>Diversisporales</taxon>
        <taxon>Gigasporaceae</taxon>
        <taxon>Cetraspora</taxon>
    </lineage>
</organism>
<keyword evidence="2" id="KW-0548">Nucleotidyltransferase</keyword>
<keyword evidence="7" id="KW-0862">Zinc</keyword>
<dbReference type="PROSITE" id="PS50158">
    <property type="entry name" value="ZF_CCHC"/>
    <property type="match status" value="1"/>
</dbReference>
<keyword evidence="5" id="KW-0378">Hydrolase</keyword>
<sequence>MANQTQNTLLMNLTNQIAQLIQQLQTALMSQGDQDPISWIEEVEIAFEANQMICRNQVLVIDCWDDNAQPQNSFKLTFIYQFRMPALETAFERAKAFESALYKTSNLSTISKYPQQGNGYLYIMYSQPLPVFLASTSMSESKVIIEKLVEAVNKMTMQLQEKKKFFREYSKEYLAKVICYKCGKPGHISRMCQENVSNTKNLNTGSDMNITVNKEEEGWPLFMPAERQECKRSSVNVLFREFQKGSTESTRAKINEDLIQKEVSIDEALLEELLEEETELDRSLKRKKVMTKRKLKNNINIVPEIRSTALYCDVKVLDKVFSLILDSGSSGSIISSYFLRELEITSFLFEVGGVKVPVDVVATAEMSFLWEDKEIIVPVEFCQITCEFLERNRPSKTRELYEEDKDENMSEGSLTDEDAEFDNENLETQIYEVSSFDDFFQPIPSTIMQGHELHEELLMSWESEDDCWFDDKPLPFFPSNTVLISLDSDEEPDNSYDEVLISSLPLPTPNSTSNYCSNLSCENLLALRSSCYALVLSTDKLVTKAYEPITDLLDFCYKKKTPEILYHNDEGYNEVISYTSQDIMPAEKNYTTIEKKCLVAVWAV</sequence>
<dbReference type="GO" id="GO:0016787">
    <property type="term" value="F:hydrolase activity"/>
    <property type="evidence" value="ECO:0007669"/>
    <property type="project" value="UniProtKB-KW"/>
</dbReference>
<keyword evidence="6" id="KW-0695">RNA-directed DNA polymerase</keyword>
<dbReference type="Gene3D" id="4.10.60.10">
    <property type="entry name" value="Zinc finger, CCHC-type"/>
    <property type="match status" value="1"/>
</dbReference>
<dbReference type="GO" id="GO:0008270">
    <property type="term" value="F:zinc ion binding"/>
    <property type="evidence" value="ECO:0007669"/>
    <property type="project" value="UniProtKB-KW"/>
</dbReference>
<evidence type="ECO:0000256" key="8">
    <source>
        <dbReference type="SAM" id="Coils"/>
    </source>
</evidence>
<dbReference type="GO" id="GO:0004519">
    <property type="term" value="F:endonuclease activity"/>
    <property type="evidence" value="ECO:0007669"/>
    <property type="project" value="UniProtKB-KW"/>
</dbReference>